<dbReference type="GO" id="GO:0070042">
    <property type="term" value="F:rRNA (uridine-N3-)-methyltransferase activity"/>
    <property type="evidence" value="ECO:0007669"/>
    <property type="project" value="TreeGrafter"/>
</dbReference>
<dbReference type="SUPFAM" id="SSF88697">
    <property type="entry name" value="PUA domain-like"/>
    <property type="match status" value="1"/>
</dbReference>
<keyword evidence="14" id="KW-1185">Reference proteome</keyword>
<keyword evidence="5 10" id="KW-0489">Methyltransferase</keyword>
<name>A0A2S7KNZ3_9FLAO</name>
<dbReference type="NCBIfam" id="NF008702">
    <property type="entry name" value="PRK11713.6-1"/>
    <property type="match status" value="1"/>
</dbReference>
<dbReference type="Proteomes" id="UP000239800">
    <property type="component" value="Unassembled WGS sequence"/>
</dbReference>
<dbReference type="InterPro" id="IPR046887">
    <property type="entry name" value="RsmE_PUA-like"/>
</dbReference>
<dbReference type="InterPro" id="IPR046886">
    <property type="entry name" value="RsmE_MTase_dom"/>
</dbReference>
<reference evidence="13 14" key="1">
    <citation type="submission" date="2016-11" db="EMBL/GenBank/DDBJ databases">
        <title>Trade-off between light-utilization and light-protection in marine flavobacteria.</title>
        <authorList>
            <person name="Kumagai Y."/>
        </authorList>
    </citation>
    <scope>NUCLEOTIDE SEQUENCE [LARGE SCALE GENOMIC DNA]</scope>
    <source>
        <strain evidence="13 14">NBRC 107741</strain>
    </source>
</reference>
<dbReference type="InterPro" id="IPR015947">
    <property type="entry name" value="PUA-like_sf"/>
</dbReference>
<comment type="function">
    <text evidence="8 10">Specifically methylates the N3 position of the uracil ring of uridine 1498 (m3U1498) in 16S rRNA. Acts on the fully assembled 30S ribosomal subunit.</text>
</comment>
<dbReference type="Pfam" id="PF20260">
    <property type="entry name" value="PUA_4"/>
    <property type="match status" value="1"/>
</dbReference>
<evidence type="ECO:0000313" key="13">
    <source>
        <dbReference type="EMBL" id="PQB04349.1"/>
    </source>
</evidence>
<dbReference type="EC" id="2.1.1.193" evidence="10"/>
<organism evidence="13 14">
    <name type="scientific">Aureitalea marina</name>
    <dbReference type="NCBI Taxonomy" id="930804"/>
    <lineage>
        <taxon>Bacteria</taxon>
        <taxon>Pseudomonadati</taxon>
        <taxon>Bacteroidota</taxon>
        <taxon>Flavobacteriia</taxon>
        <taxon>Flavobacteriales</taxon>
        <taxon>Flavobacteriaceae</taxon>
        <taxon>Aureitalea</taxon>
    </lineage>
</organism>
<gene>
    <name evidence="13" type="ORF">BST85_05135</name>
</gene>
<feature type="domain" description="Ribosomal RNA small subunit methyltransferase E methyltransferase" evidence="11">
    <location>
        <begin position="76"/>
        <end position="231"/>
    </location>
</feature>
<dbReference type="GO" id="GO:0005737">
    <property type="term" value="C:cytoplasm"/>
    <property type="evidence" value="ECO:0007669"/>
    <property type="project" value="UniProtKB-SubCell"/>
</dbReference>
<accession>A0A2S7KNZ3</accession>
<keyword evidence="6 10" id="KW-0808">Transferase</keyword>
<dbReference type="PIRSF" id="PIRSF015601">
    <property type="entry name" value="MTase_slr0722"/>
    <property type="match status" value="1"/>
</dbReference>
<comment type="caution">
    <text evidence="13">The sequence shown here is derived from an EMBL/GenBank/DDBJ whole genome shotgun (WGS) entry which is preliminary data.</text>
</comment>
<keyword evidence="4 10" id="KW-0698">rRNA processing</keyword>
<proteinExistence type="inferred from homology"/>
<dbReference type="CDD" id="cd18084">
    <property type="entry name" value="RsmE-like"/>
    <property type="match status" value="1"/>
</dbReference>
<comment type="catalytic activity">
    <reaction evidence="9 10">
        <text>uridine(1498) in 16S rRNA + S-adenosyl-L-methionine = N(3)-methyluridine(1498) in 16S rRNA + S-adenosyl-L-homocysteine + H(+)</text>
        <dbReference type="Rhea" id="RHEA:42920"/>
        <dbReference type="Rhea" id="RHEA-COMP:10283"/>
        <dbReference type="Rhea" id="RHEA-COMP:10284"/>
        <dbReference type="ChEBI" id="CHEBI:15378"/>
        <dbReference type="ChEBI" id="CHEBI:57856"/>
        <dbReference type="ChEBI" id="CHEBI:59789"/>
        <dbReference type="ChEBI" id="CHEBI:65315"/>
        <dbReference type="ChEBI" id="CHEBI:74502"/>
        <dbReference type="EC" id="2.1.1.193"/>
    </reaction>
</comment>
<evidence type="ECO:0000256" key="9">
    <source>
        <dbReference type="ARBA" id="ARBA00047944"/>
    </source>
</evidence>
<dbReference type="Gene3D" id="3.40.1280.10">
    <property type="match status" value="1"/>
</dbReference>
<dbReference type="GO" id="GO:0070475">
    <property type="term" value="P:rRNA base methylation"/>
    <property type="evidence" value="ECO:0007669"/>
    <property type="project" value="TreeGrafter"/>
</dbReference>
<dbReference type="InterPro" id="IPR006700">
    <property type="entry name" value="RsmE"/>
</dbReference>
<evidence type="ECO:0000256" key="7">
    <source>
        <dbReference type="ARBA" id="ARBA00022691"/>
    </source>
</evidence>
<dbReference type="EMBL" id="MQUB01000001">
    <property type="protein sequence ID" value="PQB04349.1"/>
    <property type="molecule type" value="Genomic_DNA"/>
</dbReference>
<dbReference type="AlphaFoldDB" id="A0A2S7KNZ3"/>
<comment type="subcellular location">
    <subcellularLocation>
        <location evidence="1 10">Cytoplasm</location>
    </subcellularLocation>
</comment>
<dbReference type="NCBIfam" id="TIGR00046">
    <property type="entry name" value="RsmE family RNA methyltransferase"/>
    <property type="match status" value="1"/>
</dbReference>
<dbReference type="RefSeq" id="WP_104812277.1">
    <property type="nucleotide sequence ID" value="NZ_MQUB01000001.1"/>
</dbReference>
<evidence type="ECO:0000256" key="2">
    <source>
        <dbReference type="ARBA" id="ARBA00005528"/>
    </source>
</evidence>
<keyword evidence="3 10" id="KW-0963">Cytoplasm</keyword>
<evidence type="ECO:0000256" key="5">
    <source>
        <dbReference type="ARBA" id="ARBA00022603"/>
    </source>
</evidence>
<dbReference type="Pfam" id="PF04452">
    <property type="entry name" value="Methyltrans_RNA"/>
    <property type="match status" value="1"/>
</dbReference>
<evidence type="ECO:0000259" key="11">
    <source>
        <dbReference type="Pfam" id="PF04452"/>
    </source>
</evidence>
<evidence type="ECO:0000256" key="8">
    <source>
        <dbReference type="ARBA" id="ARBA00025699"/>
    </source>
</evidence>
<evidence type="ECO:0000256" key="10">
    <source>
        <dbReference type="PIRNR" id="PIRNR015601"/>
    </source>
</evidence>
<comment type="similarity">
    <text evidence="2 10">Belongs to the RNA methyltransferase RsmE family.</text>
</comment>
<evidence type="ECO:0000256" key="1">
    <source>
        <dbReference type="ARBA" id="ARBA00004496"/>
    </source>
</evidence>
<keyword evidence="7 10" id="KW-0949">S-adenosyl-L-methionine</keyword>
<dbReference type="InterPro" id="IPR029026">
    <property type="entry name" value="tRNA_m1G_MTases_N"/>
</dbReference>
<dbReference type="PANTHER" id="PTHR30027:SF3">
    <property type="entry name" value="16S RRNA (URACIL(1498)-N(3))-METHYLTRANSFERASE"/>
    <property type="match status" value="1"/>
</dbReference>
<sequence>MQLFYQPDIDDSQSEVHFDKEESRHLIRVLRKKVGDSLSVTDGKGGLFTVEVTLADDKRSQGRIVRVSKQAKPDATLEIGIAPTKLNDRMEWFLEKSTEIGIHTISPIICDRSERRILKLARMERIIVSAAKQSLKHIFPKIQDQLSFEEYIKKDWPVNTQLFIAHCGESPRKLLNDQLQTGRPVVVLIGPEGDFTPKEVDLALKVGFEPVSLGKSRLRTETAGIVACHLFNLANP</sequence>
<dbReference type="SUPFAM" id="SSF75217">
    <property type="entry name" value="alpha/beta knot"/>
    <property type="match status" value="1"/>
</dbReference>
<dbReference type="PANTHER" id="PTHR30027">
    <property type="entry name" value="RIBOSOMAL RNA SMALL SUBUNIT METHYLTRANSFERASE E"/>
    <property type="match status" value="1"/>
</dbReference>
<dbReference type="InterPro" id="IPR029028">
    <property type="entry name" value="Alpha/beta_knot_MTases"/>
</dbReference>
<dbReference type="OrthoDB" id="9815641at2"/>
<evidence type="ECO:0000256" key="6">
    <source>
        <dbReference type="ARBA" id="ARBA00022679"/>
    </source>
</evidence>
<protein>
    <recommendedName>
        <fullName evidence="10">Ribosomal RNA small subunit methyltransferase E</fullName>
        <ecNumber evidence="10">2.1.1.193</ecNumber>
    </recommendedName>
</protein>
<evidence type="ECO:0000259" key="12">
    <source>
        <dbReference type="Pfam" id="PF20260"/>
    </source>
</evidence>
<feature type="domain" description="Ribosomal RNA small subunit methyltransferase E PUA-like" evidence="12">
    <location>
        <begin position="18"/>
        <end position="64"/>
    </location>
</feature>
<evidence type="ECO:0000256" key="4">
    <source>
        <dbReference type="ARBA" id="ARBA00022552"/>
    </source>
</evidence>
<evidence type="ECO:0000313" key="14">
    <source>
        <dbReference type="Proteomes" id="UP000239800"/>
    </source>
</evidence>
<dbReference type="Gene3D" id="2.40.240.20">
    <property type="entry name" value="Hypothetical PUA domain-like, domain 1"/>
    <property type="match status" value="1"/>
</dbReference>
<evidence type="ECO:0000256" key="3">
    <source>
        <dbReference type="ARBA" id="ARBA00022490"/>
    </source>
</evidence>